<reference evidence="2" key="1">
    <citation type="submission" date="2020-07" db="EMBL/GenBank/DDBJ databases">
        <title>Multicomponent nature underlies the extraordinary mechanical properties of spider dragline silk.</title>
        <authorList>
            <person name="Kono N."/>
            <person name="Nakamura H."/>
            <person name="Mori M."/>
            <person name="Yoshida Y."/>
            <person name="Ohtoshi R."/>
            <person name="Malay A.D."/>
            <person name="Moran D.A.P."/>
            <person name="Tomita M."/>
            <person name="Numata K."/>
            <person name="Arakawa K."/>
        </authorList>
    </citation>
    <scope>NUCLEOTIDE SEQUENCE</scope>
</reference>
<evidence type="ECO:0000313" key="3">
    <source>
        <dbReference type="Proteomes" id="UP000887116"/>
    </source>
</evidence>
<dbReference type="OrthoDB" id="6428446at2759"/>
<accession>A0A8X6J368</accession>
<dbReference type="Proteomes" id="UP000887116">
    <property type="component" value="Unassembled WGS sequence"/>
</dbReference>
<dbReference type="AlphaFoldDB" id="A0A8X6J368"/>
<feature type="domain" description="Mos1 transposase HTH" evidence="1">
    <location>
        <begin position="7"/>
        <end position="48"/>
    </location>
</feature>
<protein>
    <recommendedName>
        <fullName evidence="1">Mos1 transposase HTH domain-containing protein</fullName>
    </recommendedName>
</protein>
<gene>
    <name evidence="2" type="ORF">TNCT_532551</name>
</gene>
<dbReference type="EMBL" id="BMAO01026232">
    <property type="protein sequence ID" value="GFR07958.1"/>
    <property type="molecule type" value="Genomic_DNA"/>
</dbReference>
<dbReference type="Pfam" id="PF17906">
    <property type="entry name" value="HTH_48"/>
    <property type="match status" value="1"/>
</dbReference>
<keyword evidence="3" id="KW-1185">Reference proteome</keyword>
<sequence length="68" mass="8004">MDQGINILLCFKLGKSAKETYGMLKEVYKDEAITSKNVYEWFKRFREGQTSLEKPRGHKDSAHRILRL</sequence>
<evidence type="ECO:0000313" key="2">
    <source>
        <dbReference type="EMBL" id="GFR07958.1"/>
    </source>
</evidence>
<comment type="caution">
    <text evidence="2">The sequence shown here is derived from an EMBL/GenBank/DDBJ whole genome shotgun (WGS) entry which is preliminary data.</text>
</comment>
<proteinExistence type="predicted"/>
<dbReference type="Gene3D" id="1.10.10.1450">
    <property type="match status" value="1"/>
</dbReference>
<organism evidence="2 3">
    <name type="scientific">Trichonephila clavata</name>
    <name type="common">Joro spider</name>
    <name type="synonym">Nephila clavata</name>
    <dbReference type="NCBI Taxonomy" id="2740835"/>
    <lineage>
        <taxon>Eukaryota</taxon>
        <taxon>Metazoa</taxon>
        <taxon>Ecdysozoa</taxon>
        <taxon>Arthropoda</taxon>
        <taxon>Chelicerata</taxon>
        <taxon>Arachnida</taxon>
        <taxon>Araneae</taxon>
        <taxon>Araneomorphae</taxon>
        <taxon>Entelegynae</taxon>
        <taxon>Araneoidea</taxon>
        <taxon>Nephilidae</taxon>
        <taxon>Trichonephila</taxon>
    </lineage>
</organism>
<dbReference type="InterPro" id="IPR041426">
    <property type="entry name" value="Mos1_HTH"/>
</dbReference>
<evidence type="ECO:0000259" key="1">
    <source>
        <dbReference type="Pfam" id="PF17906"/>
    </source>
</evidence>
<name>A0A8X6J368_TRICU</name>